<dbReference type="RefSeq" id="WP_088448755.1">
    <property type="nucleotide sequence ID" value="NZ_JACHXO010000001.1"/>
</dbReference>
<feature type="region of interest" description="Disordered" evidence="1">
    <location>
        <begin position="377"/>
        <end position="402"/>
    </location>
</feature>
<keyword evidence="3" id="KW-1185">Reference proteome</keyword>
<dbReference type="Proteomes" id="UP000574369">
    <property type="component" value="Unassembled WGS sequence"/>
</dbReference>
<feature type="compositionally biased region" description="Basic and acidic residues" evidence="1">
    <location>
        <begin position="390"/>
        <end position="402"/>
    </location>
</feature>
<reference evidence="2 3" key="1">
    <citation type="submission" date="2020-08" db="EMBL/GenBank/DDBJ databases">
        <title>Genomic Encyclopedia of Type Strains, Phase III (KMG-III): the genomes of soil and plant-associated and newly described type strains.</title>
        <authorList>
            <person name="Whitman W."/>
        </authorList>
    </citation>
    <scope>NUCLEOTIDE SEQUENCE [LARGE SCALE GENOMIC DNA]</scope>
    <source>
        <strain evidence="2 3">CECT 7247</strain>
    </source>
</reference>
<protein>
    <submittedName>
        <fullName evidence="2">Uncharacterized protein</fullName>
    </submittedName>
</protein>
<evidence type="ECO:0000256" key="1">
    <source>
        <dbReference type="SAM" id="MobiDB-lite"/>
    </source>
</evidence>
<evidence type="ECO:0000313" key="3">
    <source>
        <dbReference type="Proteomes" id="UP000574369"/>
    </source>
</evidence>
<evidence type="ECO:0000313" key="2">
    <source>
        <dbReference type="EMBL" id="MBB3193685.1"/>
    </source>
</evidence>
<accession>A0ABR6GNJ7</accession>
<comment type="caution">
    <text evidence="2">The sequence shown here is derived from an EMBL/GenBank/DDBJ whole genome shotgun (WGS) entry which is preliminary data.</text>
</comment>
<name>A0ABR6GNJ7_9BURK</name>
<organism evidence="2 3">
    <name type="scientific">Roseateles terrae</name>
    <dbReference type="NCBI Taxonomy" id="431060"/>
    <lineage>
        <taxon>Bacteria</taxon>
        <taxon>Pseudomonadati</taxon>
        <taxon>Pseudomonadota</taxon>
        <taxon>Betaproteobacteria</taxon>
        <taxon>Burkholderiales</taxon>
        <taxon>Sphaerotilaceae</taxon>
        <taxon>Roseateles</taxon>
    </lineage>
</organism>
<gene>
    <name evidence="2" type="ORF">FHS28_001050</name>
</gene>
<dbReference type="EMBL" id="JACHXO010000001">
    <property type="protein sequence ID" value="MBB3193685.1"/>
    <property type="molecule type" value="Genomic_DNA"/>
</dbReference>
<sequence length="402" mass="40483">MSMTIQSPLNMALQGIQSPLAGLQQALQGLQQGLQGLQQLLQPLENLLKNPLASALSGAGQGVAQALGGLGNAAGSPLGGLGQALGGLSQGLGGLGQALDSLTHGLTQGLNPFGQGGMGGMGQNLLGGAFGPQGLGGAINGLAQGLNGVNQAIGGLGQAAMGGAGGALMDSLGKAIEGLGSALGAAGALAGTLNYMGTNGQGPMTPDRALQALAKGMQDSGMKMLSGKDMEDAANGIRPKGMKPEAFTPEFQAACKFLKSDEGKDTMRKLDTADADNAGKGLFKGKADGNVGLGDVTAALQKSGLDAGQREAVATLRENFNALSKDGKTFDMNTVRDVANGMNMPDGNRPSGELIRACQKFMQDTALNLATDNAQKVGEGKFNQQGDQKYSMKDLDKTLARA</sequence>
<proteinExistence type="predicted"/>